<dbReference type="RefSeq" id="XP_005756916.1">
    <property type="nucleotide sequence ID" value="XM_005756859.1"/>
</dbReference>
<keyword evidence="3" id="KW-1185">Reference proteome</keyword>
<dbReference type="KEGG" id="ehx:EMIHUDRAFT_439142"/>
<name>A0A0D3HZQ2_EMIH1</name>
<reference evidence="2" key="2">
    <citation type="submission" date="2024-10" db="UniProtKB">
        <authorList>
            <consortium name="EnsemblProtists"/>
        </authorList>
    </citation>
    <scope>IDENTIFICATION</scope>
</reference>
<dbReference type="HOGENOM" id="CLU_1158210_0_0_1"/>
<evidence type="ECO:0000256" key="1">
    <source>
        <dbReference type="SAM" id="MobiDB-lite"/>
    </source>
</evidence>
<feature type="region of interest" description="Disordered" evidence="1">
    <location>
        <begin position="168"/>
        <end position="240"/>
    </location>
</feature>
<dbReference type="EnsemblProtists" id="EOD04487">
    <property type="protein sequence ID" value="EOD04487"/>
    <property type="gene ID" value="EMIHUDRAFT_439142"/>
</dbReference>
<accession>A0A0D3HZQ2</accession>
<dbReference type="GeneID" id="17250674"/>
<proteinExistence type="predicted"/>
<dbReference type="AlphaFoldDB" id="A0A0D3HZQ2"/>
<dbReference type="PaxDb" id="2903-EOD04487"/>
<reference evidence="3" key="1">
    <citation type="journal article" date="2013" name="Nature">
        <title>Pan genome of the phytoplankton Emiliania underpins its global distribution.</title>
        <authorList>
            <person name="Read B.A."/>
            <person name="Kegel J."/>
            <person name="Klute M.J."/>
            <person name="Kuo A."/>
            <person name="Lefebvre S.C."/>
            <person name="Maumus F."/>
            <person name="Mayer C."/>
            <person name="Miller J."/>
            <person name="Monier A."/>
            <person name="Salamov A."/>
            <person name="Young J."/>
            <person name="Aguilar M."/>
            <person name="Claverie J.M."/>
            <person name="Frickenhaus S."/>
            <person name="Gonzalez K."/>
            <person name="Herman E.K."/>
            <person name="Lin Y.C."/>
            <person name="Napier J."/>
            <person name="Ogata H."/>
            <person name="Sarno A.F."/>
            <person name="Shmutz J."/>
            <person name="Schroeder D."/>
            <person name="de Vargas C."/>
            <person name="Verret F."/>
            <person name="von Dassow P."/>
            <person name="Valentin K."/>
            <person name="Van de Peer Y."/>
            <person name="Wheeler G."/>
            <person name="Dacks J.B."/>
            <person name="Delwiche C.F."/>
            <person name="Dyhrman S.T."/>
            <person name="Glockner G."/>
            <person name="John U."/>
            <person name="Richards T."/>
            <person name="Worden A.Z."/>
            <person name="Zhang X."/>
            <person name="Grigoriev I.V."/>
            <person name="Allen A.E."/>
            <person name="Bidle K."/>
            <person name="Borodovsky M."/>
            <person name="Bowler C."/>
            <person name="Brownlee C."/>
            <person name="Cock J.M."/>
            <person name="Elias M."/>
            <person name="Gladyshev V.N."/>
            <person name="Groth M."/>
            <person name="Guda C."/>
            <person name="Hadaegh A."/>
            <person name="Iglesias-Rodriguez M.D."/>
            <person name="Jenkins J."/>
            <person name="Jones B.M."/>
            <person name="Lawson T."/>
            <person name="Leese F."/>
            <person name="Lindquist E."/>
            <person name="Lobanov A."/>
            <person name="Lomsadze A."/>
            <person name="Malik S.B."/>
            <person name="Marsh M.E."/>
            <person name="Mackinder L."/>
            <person name="Mock T."/>
            <person name="Mueller-Roeber B."/>
            <person name="Pagarete A."/>
            <person name="Parker M."/>
            <person name="Probert I."/>
            <person name="Quesneville H."/>
            <person name="Raines C."/>
            <person name="Rensing S.A."/>
            <person name="Riano-Pachon D.M."/>
            <person name="Richier S."/>
            <person name="Rokitta S."/>
            <person name="Shiraiwa Y."/>
            <person name="Soanes D.M."/>
            <person name="van der Giezen M."/>
            <person name="Wahlund T.M."/>
            <person name="Williams B."/>
            <person name="Wilson W."/>
            <person name="Wolfe G."/>
            <person name="Wurch L.L."/>
        </authorList>
    </citation>
    <scope>NUCLEOTIDE SEQUENCE</scope>
</reference>
<protein>
    <submittedName>
        <fullName evidence="2">Uncharacterized protein</fullName>
    </submittedName>
</protein>
<organism evidence="2 3">
    <name type="scientific">Emiliania huxleyi (strain CCMP1516)</name>
    <dbReference type="NCBI Taxonomy" id="280463"/>
    <lineage>
        <taxon>Eukaryota</taxon>
        <taxon>Haptista</taxon>
        <taxon>Haptophyta</taxon>
        <taxon>Prymnesiophyceae</taxon>
        <taxon>Isochrysidales</taxon>
        <taxon>Noelaerhabdaceae</taxon>
        <taxon>Emiliania</taxon>
    </lineage>
</organism>
<sequence length="240" mass="25611">MLTQEAFERIEQSASVSKGDVTVHGAGLLDMVTLYDEGKSLQCEHESRRRNFQMSVEQGQSVSLEASLWRSLRAPYEVHGNHVHLAEVWERRLGTLNKGSPAEAPRHRVHTVTVEKPAIYLRTLLSGLFVKERLARPRAGEAATPRLAPRGEAVPVLVGVAQALPSPRAGSGVVRLQAGARQDWKGRGGAAASRPPARPDGPGGEGGVPARDGLLELADGLSGFVDHGGPEGRGACAHRP</sequence>
<evidence type="ECO:0000313" key="2">
    <source>
        <dbReference type="EnsemblProtists" id="EOD04487"/>
    </source>
</evidence>
<dbReference type="Proteomes" id="UP000013827">
    <property type="component" value="Unassembled WGS sequence"/>
</dbReference>
<evidence type="ECO:0000313" key="3">
    <source>
        <dbReference type="Proteomes" id="UP000013827"/>
    </source>
</evidence>